<organism evidence="1 2">
    <name type="scientific">Mikania micrantha</name>
    <name type="common">bitter vine</name>
    <dbReference type="NCBI Taxonomy" id="192012"/>
    <lineage>
        <taxon>Eukaryota</taxon>
        <taxon>Viridiplantae</taxon>
        <taxon>Streptophyta</taxon>
        <taxon>Embryophyta</taxon>
        <taxon>Tracheophyta</taxon>
        <taxon>Spermatophyta</taxon>
        <taxon>Magnoliopsida</taxon>
        <taxon>eudicotyledons</taxon>
        <taxon>Gunneridae</taxon>
        <taxon>Pentapetalae</taxon>
        <taxon>asterids</taxon>
        <taxon>campanulids</taxon>
        <taxon>Asterales</taxon>
        <taxon>Asteraceae</taxon>
        <taxon>Asteroideae</taxon>
        <taxon>Heliantheae alliance</taxon>
        <taxon>Eupatorieae</taxon>
        <taxon>Mikania</taxon>
    </lineage>
</organism>
<keyword evidence="2" id="KW-1185">Reference proteome</keyword>
<gene>
    <name evidence="1" type="ORF">E3N88_05403</name>
</gene>
<comment type="caution">
    <text evidence="1">The sequence shown here is derived from an EMBL/GenBank/DDBJ whole genome shotgun (WGS) entry which is preliminary data.</text>
</comment>
<dbReference type="Proteomes" id="UP000326396">
    <property type="component" value="Linkage Group LG11"/>
</dbReference>
<proteinExistence type="predicted"/>
<evidence type="ECO:0000313" key="2">
    <source>
        <dbReference type="Proteomes" id="UP000326396"/>
    </source>
</evidence>
<reference evidence="1 2" key="1">
    <citation type="submission" date="2019-05" db="EMBL/GenBank/DDBJ databases">
        <title>Mikania micrantha, genome provides insights into the molecular mechanism of rapid growth.</title>
        <authorList>
            <person name="Liu B."/>
        </authorList>
    </citation>
    <scope>NUCLEOTIDE SEQUENCE [LARGE SCALE GENOMIC DNA]</scope>
    <source>
        <strain evidence="1">NLD-2019</strain>
        <tissue evidence="1">Leaf</tissue>
    </source>
</reference>
<accession>A0A5N6PN15</accession>
<evidence type="ECO:0000313" key="1">
    <source>
        <dbReference type="EMBL" id="KAD6794507.1"/>
    </source>
</evidence>
<sequence length="170" mass="19254">MNLQKRTVIKKVSVPSSSRSPWKTAASVIDDEQVFLHKFGEYDGRIERMEKLVTAIECSSKDEFDRDFAREIVVKEIGKHVANGLGRLINGGAMVLKHSEAFNGSSRIMCWLSGNMRSDAVKVLQPRYQCLPLNETLVNEVDFNCKKGKLTQDPSFNLQIPRFENQGLHL</sequence>
<name>A0A5N6PN15_9ASTR</name>
<protein>
    <submittedName>
        <fullName evidence="1">Uncharacterized protein</fullName>
    </submittedName>
</protein>
<dbReference type="OrthoDB" id="342281at2759"/>
<dbReference type="EMBL" id="SZYD01000003">
    <property type="protein sequence ID" value="KAD6794507.1"/>
    <property type="molecule type" value="Genomic_DNA"/>
</dbReference>
<dbReference type="AlphaFoldDB" id="A0A5N6PN15"/>